<organism evidence="2 3">
    <name type="scientific">Batillaria attramentaria</name>
    <dbReference type="NCBI Taxonomy" id="370345"/>
    <lineage>
        <taxon>Eukaryota</taxon>
        <taxon>Metazoa</taxon>
        <taxon>Spiralia</taxon>
        <taxon>Lophotrochozoa</taxon>
        <taxon>Mollusca</taxon>
        <taxon>Gastropoda</taxon>
        <taxon>Caenogastropoda</taxon>
        <taxon>Sorbeoconcha</taxon>
        <taxon>Cerithioidea</taxon>
        <taxon>Batillariidae</taxon>
        <taxon>Batillaria</taxon>
    </lineage>
</organism>
<feature type="non-terminal residue" evidence="2">
    <location>
        <position position="1"/>
    </location>
</feature>
<accession>A0ABD0JH90</accession>
<gene>
    <name evidence="2" type="ORF">BaRGS_00034659</name>
</gene>
<evidence type="ECO:0000313" key="2">
    <source>
        <dbReference type="EMBL" id="KAK7474130.1"/>
    </source>
</evidence>
<dbReference type="AlphaFoldDB" id="A0ABD0JH90"/>
<evidence type="ECO:0000256" key="1">
    <source>
        <dbReference type="SAM" id="MobiDB-lite"/>
    </source>
</evidence>
<feature type="compositionally biased region" description="Acidic residues" evidence="1">
    <location>
        <begin position="362"/>
        <end position="375"/>
    </location>
</feature>
<feature type="region of interest" description="Disordered" evidence="1">
    <location>
        <begin position="563"/>
        <end position="583"/>
    </location>
</feature>
<dbReference type="Proteomes" id="UP001519460">
    <property type="component" value="Unassembled WGS sequence"/>
</dbReference>
<reference evidence="2 3" key="1">
    <citation type="journal article" date="2023" name="Sci. Data">
        <title>Genome assembly of the Korean intertidal mud-creeper Batillaria attramentaria.</title>
        <authorList>
            <person name="Patra A.K."/>
            <person name="Ho P.T."/>
            <person name="Jun S."/>
            <person name="Lee S.J."/>
            <person name="Kim Y."/>
            <person name="Won Y.J."/>
        </authorList>
    </citation>
    <scope>NUCLEOTIDE SEQUENCE [LARGE SCALE GENOMIC DNA]</scope>
    <source>
        <strain evidence="2">Wonlab-2016</strain>
    </source>
</reference>
<protein>
    <submittedName>
        <fullName evidence="2">Uncharacterized protein</fullName>
    </submittedName>
</protein>
<feature type="non-terminal residue" evidence="2">
    <location>
        <position position="583"/>
    </location>
</feature>
<feature type="region of interest" description="Disordered" evidence="1">
    <location>
        <begin position="362"/>
        <end position="383"/>
    </location>
</feature>
<evidence type="ECO:0000313" key="3">
    <source>
        <dbReference type="Proteomes" id="UP001519460"/>
    </source>
</evidence>
<name>A0ABD0JH90_9CAEN</name>
<feature type="compositionally biased region" description="Pro residues" evidence="1">
    <location>
        <begin position="564"/>
        <end position="577"/>
    </location>
</feature>
<dbReference type="EMBL" id="JACVVK020000447">
    <property type="protein sequence ID" value="KAK7474130.1"/>
    <property type="molecule type" value="Genomic_DNA"/>
</dbReference>
<sequence length="583" mass="63819">CPAAVDCTEALAPSETVLDPNFQGIDYGDGYLYTYAGGHLLLPGRVPDQMMPTVCAKQDVFTCLKTASASCNTDLGAVSFDNVIGAYSDACSSVDNCESFLNCLMQFDQYPKDGDSIQTYAYFMASTTRTDFWCRWLKHNYQCVIDTKDNCGVQQSTIEQITQKLQSISCDGQCYTKLSQCGNLYTTALQPFKVAQENYMAQQRSQNTALAALGNFSMALQQTCENPDNIFDGCGALTQVKQCIDENIGLECYLGDGVKDALSFFLSNRESACRPDTYCYTKHLLKCQCKVLRDVTNPLGSVCDGFAEMKSCMDNLPEMCRRGQIKRHADYAVATYRGYYYLHCSDSACPAAVQCTKTLEVGDDDKSDEEHDDDRDAPSEDGYVHPFADLKLVPEVTGVPDPNMPSICPIPGSSGKLSVFDCLKNATGTCNINQGNVTFENIKNAFNVMCTGKLFFPSSAGQYELSVEIVPQVINCQPFLTCLTNFEGGPNITALEGLGEGDVPSPEALMALYRYVARLTRTGFWCSWLKHNYQCAIDHASTCSLSQQAVTLATQQRDSLVCEAPPPTTPAPNPPPTTEDTTG</sequence>
<keyword evidence="3" id="KW-1185">Reference proteome</keyword>
<comment type="caution">
    <text evidence="2">The sequence shown here is derived from an EMBL/GenBank/DDBJ whole genome shotgun (WGS) entry which is preliminary data.</text>
</comment>
<proteinExistence type="predicted"/>